<dbReference type="InterPro" id="IPR039425">
    <property type="entry name" value="RNA_pol_sigma-70-like"/>
</dbReference>
<feature type="domain" description="RNA polymerase sigma factor 70 region 4 type 2" evidence="6">
    <location>
        <begin position="156"/>
        <end position="208"/>
    </location>
</feature>
<dbReference type="Proteomes" id="UP000199651">
    <property type="component" value="Unassembled WGS sequence"/>
</dbReference>
<dbReference type="AlphaFoldDB" id="A0A1H0TJC7"/>
<dbReference type="PANTHER" id="PTHR43133">
    <property type="entry name" value="RNA POLYMERASE ECF-TYPE SIGMA FACTO"/>
    <property type="match status" value="1"/>
</dbReference>
<evidence type="ECO:0000259" key="6">
    <source>
        <dbReference type="Pfam" id="PF08281"/>
    </source>
</evidence>
<dbReference type="InterPro" id="IPR014284">
    <property type="entry name" value="RNA_pol_sigma-70_dom"/>
</dbReference>
<dbReference type="InterPro" id="IPR007627">
    <property type="entry name" value="RNA_pol_sigma70_r2"/>
</dbReference>
<dbReference type="Pfam" id="PF08281">
    <property type="entry name" value="Sigma70_r4_2"/>
    <property type="match status" value="1"/>
</dbReference>
<feature type="domain" description="RNA polymerase sigma-70 region 2" evidence="5">
    <location>
        <begin position="56"/>
        <end position="124"/>
    </location>
</feature>
<dbReference type="SUPFAM" id="SSF88946">
    <property type="entry name" value="Sigma2 domain of RNA polymerase sigma factors"/>
    <property type="match status" value="1"/>
</dbReference>
<dbReference type="InterPro" id="IPR013249">
    <property type="entry name" value="RNA_pol_sigma70_r4_t2"/>
</dbReference>
<evidence type="ECO:0000256" key="2">
    <source>
        <dbReference type="ARBA" id="ARBA00023015"/>
    </source>
</evidence>
<organism evidence="7 8">
    <name type="scientific">Actinokineospora alba</name>
    <dbReference type="NCBI Taxonomy" id="504798"/>
    <lineage>
        <taxon>Bacteria</taxon>
        <taxon>Bacillati</taxon>
        <taxon>Actinomycetota</taxon>
        <taxon>Actinomycetes</taxon>
        <taxon>Pseudonocardiales</taxon>
        <taxon>Pseudonocardiaceae</taxon>
        <taxon>Actinokineospora</taxon>
    </lineage>
</organism>
<keyword evidence="4" id="KW-0804">Transcription</keyword>
<dbReference type="EMBL" id="FNJB01000010">
    <property type="protein sequence ID" value="SDP54133.1"/>
    <property type="molecule type" value="Genomic_DNA"/>
</dbReference>
<reference evidence="8" key="1">
    <citation type="submission" date="2016-10" db="EMBL/GenBank/DDBJ databases">
        <authorList>
            <person name="Varghese N."/>
            <person name="Submissions S."/>
        </authorList>
    </citation>
    <scope>NUCLEOTIDE SEQUENCE [LARGE SCALE GENOMIC DNA]</scope>
    <source>
        <strain evidence="8">IBRC-M 10655</strain>
    </source>
</reference>
<keyword evidence="8" id="KW-1185">Reference proteome</keyword>
<dbReference type="NCBIfam" id="TIGR02937">
    <property type="entry name" value="sigma70-ECF"/>
    <property type="match status" value="1"/>
</dbReference>
<sequence>MQRFTPERTPTFVTTIARSSWGARALDASDIAVTSDSDAVLWRRAAEGDRSAFGLLFERHVQAVWNHAYRLTGSWAQAEDVTSAAFMTGWSRRREVTLVRDSALPWFYAVVGNLARTEFRRSTRFLRAVRRVPVEETAGDHADAVVQRVDDDRRTREVAEAVRSLPKAEREAVELCLLGEVSTADAAALLGVAEVSVRSRLSRARARLRTVLEERA</sequence>
<gene>
    <name evidence="7" type="ORF">SAMN05192558_11021</name>
</gene>
<dbReference type="STRING" id="504798.SAMN05421871_11021"/>
<dbReference type="GO" id="GO:0006352">
    <property type="term" value="P:DNA-templated transcription initiation"/>
    <property type="evidence" value="ECO:0007669"/>
    <property type="project" value="InterPro"/>
</dbReference>
<evidence type="ECO:0000313" key="8">
    <source>
        <dbReference type="Proteomes" id="UP000199651"/>
    </source>
</evidence>
<dbReference type="Gene3D" id="1.10.10.10">
    <property type="entry name" value="Winged helix-like DNA-binding domain superfamily/Winged helix DNA-binding domain"/>
    <property type="match status" value="1"/>
</dbReference>
<dbReference type="GO" id="GO:0003677">
    <property type="term" value="F:DNA binding"/>
    <property type="evidence" value="ECO:0007669"/>
    <property type="project" value="InterPro"/>
</dbReference>
<dbReference type="Pfam" id="PF04542">
    <property type="entry name" value="Sigma70_r2"/>
    <property type="match status" value="1"/>
</dbReference>
<evidence type="ECO:0000259" key="5">
    <source>
        <dbReference type="Pfam" id="PF04542"/>
    </source>
</evidence>
<evidence type="ECO:0000313" key="7">
    <source>
        <dbReference type="EMBL" id="SDP54133.1"/>
    </source>
</evidence>
<evidence type="ECO:0000256" key="3">
    <source>
        <dbReference type="ARBA" id="ARBA00023082"/>
    </source>
</evidence>
<keyword evidence="3" id="KW-0731">Sigma factor</keyword>
<dbReference type="GO" id="GO:0016987">
    <property type="term" value="F:sigma factor activity"/>
    <property type="evidence" value="ECO:0007669"/>
    <property type="project" value="UniProtKB-KW"/>
</dbReference>
<dbReference type="InterPro" id="IPR036388">
    <property type="entry name" value="WH-like_DNA-bd_sf"/>
</dbReference>
<accession>A0A1H0TJC7</accession>
<dbReference type="Gene3D" id="1.10.1740.10">
    <property type="match status" value="1"/>
</dbReference>
<keyword evidence="2" id="KW-0805">Transcription regulation</keyword>
<dbReference type="InterPro" id="IPR013324">
    <property type="entry name" value="RNA_pol_sigma_r3/r4-like"/>
</dbReference>
<proteinExistence type="inferred from homology"/>
<dbReference type="PANTHER" id="PTHR43133:SF25">
    <property type="entry name" value="RNA POLYMERASE SIGMA FACTOR RFAY-RELATED"/>
    <property type="match status" value="1"/>
</dbReference>
<dbReference type="SUPFAM" id="SSF88659">
    <property type="entry name" value="Sigma3 and sigma4 domains of RNA polymerase sigma factors"/>
    <property type="match status" value="1"/>
</dbReference>
<evidence type="ECO:0000256" key="1">
    <source>
        <dbReference type="ARBA" id="ARBA00010641"/>
    </source>
</evidence>
<comment type="similarity">
    <text evidence="1">Belongs to the sigma-70 factor family. ECF subfamily.</text>
</comment>
<name>A0A1H0TJC7_9PSEU</name>
<evidence type="ECO:0000256" key="4">
    <source>
        <dbReference type="ARBA" id="ARBA00023163"/>
    </source>
</evidence>
<dbReference type="InterPro" id="IPR013325">
    <property type="entry name" value="RNA_pol_sigma_r2"/>
</dbReference>
<protein>
    <submittedName>
        <fullName evidence="7">RNA polymerase, sigma subunit, ECF family</fullName>
    </submittedName>
</protein>
<dbReference type="OrthoDB" id="5518337at2"/>